<comment type="caution">
    <text evidence="3">The sequence shown here is derived from an EMBL/GenBank/DDBJ whole genome shotgun (WGS) entry which is preliminary data.</text>
</comment>
<protein>
    <recommendedName>
        <fullName evidence="2">Zn(2)-C6 fungal-type domain-containing protein</fullName>
    </recommendedName>
</protein>
<dbReference type="Pfam" id="PF00172">
    <property type="entry name" value="Zn_clus"/>
    <property type="match status" value="1"/>
</dbReference>
<gene>
    <name evidence="3" type="ORF">FEQUK3_LOCUS7771</name>
</gene>
<reference evidence="3" key="1">
    <citation type="submission" date="2021-05" db="EMBL/GenBank/DDBJ databases">
        <authorList>
            <person name="Khan N."/>
        </authorList>
    </citation>
    <scope>NUCLEOTIDE SEQUENCE</scope>
</reference>
<evidence type="ECO:0000256" key="1">
    <source>
        <dbReference type="ARBA" id="ARBA00023242"/>
    </source>
</evidence>
<dbReference type="SMART" id="SM00066">
    <property type="entry name" value="GAL4"/>
    <property type="match status" value="1"/>
</dbReference>
<dbReference type="PROSITE" id="PS00463">
    <property type="entry name" value="ZN2_CY6_FUNGAL_1"/>
    <property type="match status" value="1"/>
</dbReference>
<dbReference type="InterPro" id="IPR001138">
    <property type="entry name" value="Zn2Cys6_DnaBD"/>
</dbReference>
<keyword evidence="1" id="KW-0539">Nucleus</keyword>
<evidence type="ECO:0000313" key="4">
    <source>
        <dbReference type="Proteomes" id="UP000693738"/>
    </source>
</evidence>
<feature type="domain" description="Zn(2)-C6 fungal-type" evidence="2">
    <location>
        <begin position="17"/>
        <end position="47"/>
    </location>
</feature>
<dbReference type="AlphaFoldDB" id="A0A8J2IPK6"/>
<organism evidence="3 4">
    <name type="scientific">Fusarium equiseti</name>
    <name type="common">Fusarium scirpi</name>
    <dbReference type="NCBI Taxonomy" id="61235"/>
    <lineage>
        <taxon>Eukaryota</taxon>
        <taxon>Fungi</taxon>
        <taxon>Dikarya</taxon>
        <taxon>Ascomycota</taxon>
        <taxon>Pezizomycotina</taxon>
        <taxon>Sordariomycetes</taxon>
        <taxon>Hypocreomycetidae</taxon>
        <taxon>Hypocreales</taxon>
        <taxon>Nectriaceae</taxon>
        <taxon>Fusarium</taxon>
        <taxon>Fusarium incarnatum-equiseti species complex</taxon>
    </lineage>
</organism>
<dbReference type="PANTHER" id="PTHR37534:SF46">
    <property type="entry name" value="ZN(II)2CYS6 TRANSCRIPTION FACTOR (EUROFUNG)"/>
    <property type="match status" value="1"/>
</dbReference>
<dbReference type="CDD" id="cd00067">
    <property type="entry name" value="GAL4"/>
    <property type="match status" value="1"/>
</dbReference>
<dbReference type="PANTHER" id="PTHR37534">
    <property type="entry name" value="TRANSCRIPTIONAL ACTIVATOR PROTEIN UGA3"/>
    <property type="match status" value="1"/>
</dbReference>
<dbReference type="GO" id="GO:0000981">
    <property type="term" value="F:DNA-binding transcription factor activity, RNA polymerase II-specific"/>
    <property type="evidence" value="ECO:0007669"/>
    <property type="project" value="InterPro"/>
</dbReference>
<dbReference type="EMBL" id="CAJSTJ010000145">
    <property type="protein sequence ID" value="CAG7562076.1"/>
    <property type="molecule type" value="Genomic_DNA"/>
</dbReference>
<evidence type="ECO:0000259" key="2">
    <source>
        <dbReference type="PROSITE" id="PS50048"/>
    </source>
</evidence>
<proteinExistence type="predicted"/>
<dbReference type="GO" id="GO:0008270">
    <property type="term" value="F:zinc ion binding"/>
    <property type="evidence" value="ECO:0007669"/>
    <property type="project" value="InterPro"/>
</dbReference>
<sequence>MGAPPEKRVSSTRSRNGCVECRSKRVRCDEKRPSCSKCWVKHLSCSYVPIVPLRERRAAARPGEQTPWIVQKSTTQSQVSIIAKPGSDFLDPFDVLPIKMPLKSKELLQYFLHAGTNIGPLAINPNECVASATRDPSILQNTMLVSALHYTWNNKGDLTLFEPTFLFHKIESIKQINSWLASSSSVKDVLRCAKYISTLCLVECCLGNFVVAESHLNGLTTYLFTKQQDILHRDSQYHVDLELADRYLIMYELQNTTLKVALANPIIRASNMIHATKSRISIVLTPETIHQEPAADTEVAEISRMMHKMHLHEVHVPELRLRAFRMIPFLFGSIPSGRKPKDINMYPIILILREMTALILQTSSADAPVPMPWYTWNSGGPSKLLYTKFTTHIQSFSDKIPLPTPDEPVFVSAWSGFCAALDFYLITVPGVCNRVLPPERRLHHLKINILKRDLQKGVMKFESMNTETRNLWFWKAFVGALSMVYAQSIAFNEGFETILDGLCVLMKCWVKTTGIQTWADARRVLRDVVWPAGSVSSEMCESLWQKVQA</sequence>
<name>A0A8J2IPK6_FUSEQ</name>
<evidence type="ECO:0000313" key="3">
    <source>
        <dbReference type="EMBL" id="CAG7562076.1"/>
    </source>
</evidence>
<dbReference type="Proteomes" id="UP000693738">
    <property type="component" value="Unassembled WGS sequence"/>
</dbReference>
<accession>A0A8J2IPK6</accession>
<dbReference type="PROSITE" id="PS50048">
    <property type="entry name" value="ZN2_CY6_FUNGAL_2"/>
    <property type="match status" value="1"/>
</dbReference>